<accession>A0A084W134</accession>
<dbReference type="EMBL" id="KE525264">
    <property type="protein sequence ID" value="KFB43928.1"/>
    <property type="molecule type" value="Genomic_DNA"/>
</dbReference>
<organism evidence="1">
    <name type="scientific">Anopheles sinensis</name>
    <name type="common">Mosquito</name>
    <dbReference type="NCBI Taxonomy" id="74873"/>
    <lineage>
        <taxon>Eukaryota</taxon>
        <taxon>Metazoa</taxon>
        <taxon>Ecdysozoa</taxon>
        <taxon>Arthropoda</taxon>
        <taxon>Hexapoda</taxon>
        <taxon>Insecta</taxon>
        <taxon>Pterygota</taxon>
        <taxon>Neoptera</taxon>
        <taxon>Endopterygota</taxon>
        <taxon>Diptera</taxon>
        <taxon>Nematocera</taxon>
        <taxon>Culicoidea</taxon>
        <taxon>Culicidae</taxon>
        <taxon>Anophelinae</taxon>
        <taxon>Anopheles</taxon>
    </lineage>
</organism>
<reference evidence="1 3" key="1">
    <citation type="journal article" date="2014" name="BMC Genomics">
        <title>Genome sequence of Anopheles sinensis provides insight into genetics basis of mosquito competence for malaria parasites.</title>
        <authorList>
            <person name="Zhou D."/>
            <person name="Zhang D."/>
            <person name="Ding G."/>
            <person name="Shi L."/>
            <person name="Hou Q."/>
            <person name="Ye Y."/>
            <person name="Xu Y."/>
            <person name="Zhou H."/>
            <person name="Xiong C."/>
            <person name="Li S."/>
            <person name="Yu J."/>
            <person name="Hong S."/>
            <person name="Yu X."/>
            <person name="Zou P."/>
            <person name="Chen C."/>
            <person name="Chang X."/>
            <person name="Wang W."/>
            <person name="Lv Y."/>
            <person name="Sun Y."/>
            <person name="Ma L."/>
            <person name="Shen B."/>
            <person name="Zhu C."/>
        </authorList>
    </citation>
    <scope>NUCLEOTIDE SEQUENCE [LARGE SCALE GENOMIC DNA]</scope>
</reference>
<dbReference type="EMBL" id="ATLV01019208">
    <property type="status" value="NOT_ANNOTATED_CDS"/>
    <property type="molecule type" value="Genomic_DNA"/>
</dbReference>
<protein>
    <submittedName>
        <fullName evidence="1 2">Exodeoxyribonuclease V subunit gamma</fullName>
    </submittedName>
</protein>
<dbReference type="EnsemblMetazoa" id="ASIC011753-RA">
    <property type="protein sequence ID" value="ASIC011753-PA"/>
    <property type="gene ID" value="ASIC011753"/>
</dbReference>
<dbReference type="AlphaFoldDB" id="A0A084W134"/>
<evidence type="ECO:0000313" key="2">
    <source>
        <dbReference type="EnsemblMetazoa" id="ASIC011753-PA"/>
    </source>
</evidence>
<evidence type="ECO:0000313" key="3">
    <source>
        <dbReference type="Proteomes" id="UP000030765"/>
    </source>
</evidence>
<gene>
    <name evidence="1" type="ORF">ZHAS_00011753</name>
</gene>
<keyword evidence="3" id="KW-1185">Reference proteome</keyword>
<proteinExistence type="predicted"/>
<evidence type="ECO:0000313" key="1">
    <source>
        <dbReference type="EMBL" id="KFB43928.1"/>
    </source>
</evidence>
<dbReference type="VEuPathDB" id="VectorBase:ASIC011753"/>
<dbReference type="Proteomes" id="UP000030765">
    <property type="component" value="Unassembled WGS sequence"/>
</dbReference>
<reference evidence="2" key="2">
    <citation type="submission" date="2020-05" db="UniProtKB">
        <authorList>
            <consortium name="EnsemblMetazoa"/>
        </authorList>
    </citation>
    <scope>IDENTIFICATION</scope>
</reference>
<name>A0A084W134_ANOSI</name>
<sequence length="144" mass="16474">MAGTCQLGNFYFWFTFASTHRTTQRLEETLARWLERINYGASYTLVEQEEFSHRVSYGSFPVFGPVRWGVCYREYIIKIDSTRTGLPECRDMCQLFGGSVRLEARGTAIAGHQRYPYALLVFFGMNAEGSINGIPPEGPQYCWA</sequence>